<dbReference type="STRING" id="1789004.FEMY_18730"/>
<sequence>MPLMTCGGHQWHLIFSIQSMRYRIFSLPLNCFQGLQTRMNTGFLCMGHLIYRHIYRQKTNALTGAGDALGLCGDYSSTSIINYRGGSGSPSESLHPTFFHSRTSIKQRFLITKRYTSSVFQPMKPKVKGMPAPTTLFLARPMATFMIEFLLLHFTLNSSPRGKQACR</sequence>
<evidence type="ECO:0000313" key="2">
    <source>
        <dbReference type="Proteomes" id="UP000075653"/>
    </source>
</evidence>
<reference evidence="1 2" key="1">
    <citation type="submission" date="2016-01" db="EMBL/GenBank/DDBJ databases">
        <title>Genome sequence of the acidophilic iron oxidising Ferrovum strain Z-31.</title>
        <authorList>
            <person name="Poehlein A."/>
            <person name="Ullrich S.R."/>
            <person name="Schloemann M."/>
            <person name="Muehling M."/>
            <person name="Daniel R."/>
        </authorList>
    </citation>
    <scope>NUCLEOTIDE SEQUENCE [LARGE SCALE GENOMIC DNA]</scope>
    <source>
        <strain evidence="1 2">Z-31</strain>
    </source>
</reference>
<keyword evidence="2" id="KW-1185">Reference proteome</keyword>
<dbReference type="PATRIC" id="fig|1789004.3.peg.1916"/>
<accession>A0A149VWQ7</accession>
<proteinExistence type="predicted"/>
<dbReference type="Proteomes" id="UP000075653">
    <property type="component" value="Unassembled WGS sequence"/>
</dbReference>
<dbReference type="AlphaFoldDB" id="A0A149VWQ7"/>
<protein>
    <submittedName>
        <fullName evidence="1">Uncharacterized protein</fullName>
    </submittedName>
</protein>
<organism evidence="1 2">
    <name type="scientific">Ferrovum myxofaciens</name>
    <dbReference type="NCBI Taxonomy" id="416213"/>
    <lineage>
        <taxon>Bacteria</taxon>
        <taxon>Pseudomonadati</taxon>
        <taxon>Pseudomonadota</taxon>
        <taxon>Betaproteobacteria</taxon>
        <taxon>Ferrovales</taxon>
        <taxon>Ferrovaceae</taxon>
        <taxon>Ferrovum</taxon>
    </lineage>
</organism>
<evidence type="ECO:0000313" key="1">
    <source>
        <dbReference type="EMBL" id="KXW57608.1"/>
    </source>
</evidence>
<name>A0A149VWQ7_9PROT</name>
<gene>
    <name evidence="1" type="ORF">FEMY_18730</name>
</gene>
<dbReference type="EMBL" id="LRRD01000047">
    <property type="protein sequence ID" value="KXW57608.1"/>
    <property type="molecule type" value="Genomic_DNA"/>
</dbReference>
<comment type="caution">
    <text evidence="1">The sequence shown here is derived from an EMBL/GenBank/DDBJ whole genome shotgun (WGS) entry which is preliminary data.</text>
</comment>